<evidence type="ECO:0000313" key="2">
    <source>
        <dbReference type="Proteomes" id="UP000554286"/>
    </source>
</evidence>
<dbReference type="SUPFAM" id="SSF53335">
    <property type="entry name" value="S-adenosyl-L-methionine-dependent methyltransferases"/>
    <property type="match status" value="1"/>
</dbReference>
<dbReference type="InterPro" id="IPR021829">
    <property type="entry name" value="DUF3419"/>
</dbReference>
<organism evidence="1 2">
    <name type="scientific">Roseospira visakhapatnamensis</name>
    <dbReference type="NCBI Taxonomy" id="390880"/>
    <lineage>
        <taxon>Bacteria</taxon>
        <taxon>Pseudomonadati</taxon>
        <taxon>Pseudomonadota</taxon>
        <taxon>Alphaproteobacteria</taxon>
        <taxon>Rhodospirillales</taxon>
        <taxon>Rhodospirillaceae</taxon>
        <taxon>Roseospira</taxon>
    </lineage>
</organism>
<keyword evidence="2" id="KW-1185">Reference proteome</keyword>
<dbReference type="Pfam" id="PF11899">
    <property type="entry name" value="DUF3419"/>
    <property type="match status" value="1"/>
</dbReference>
<accession>A0A7W6RC23</accession>
<dbReference type="Proteomes" id="UP000554286">
    <property type="component" value="Unassembled WGS sequence"/>
</dbReference>
<dbReference type="RefSeq" id="WP_184043455.1">
    <property type="nucleotide sequence ID" value="NZ_JACIGK010000008.1"/>
</dbReference>
<evidence type="ECO:0000313" key="1">
    <source>
        <dbReference type="EMBL" id="MBB4265765.1"/>
    </source>
</evidence>
<protein>
    <submittedName>
        <fullName evidence="1">S-adenosylmethionine-diacylglycerol 3-amino-3-carboxypropyl transferase</fullName>
    </submittedName>
</protein>
<comment type="caution">
    <text evidence="1">The sequence shown here is derived from an EMBL/GenBank/DDBJ whole genome shotgun (WGS) entry which is preliminary data.</text>
</comment>
<keyword evidence="1" id="KW-0808">Transferase</keyword>
<dbReference type="AlphaFoldDB" id="A0A7W6RC23"/>
<dbReference type="InterPro" id="IPR029063">
    <property type="entry name" value="SAM-dependent_MTases_sf"/>
</dbReference>
<proteinExistence type="predicted"/>
<sequence length="405" mass="46589">MKKNALLNAAVHNNKATTKKGALERLFTLMFRGFVYPQIWEDPEIDIEALQLNGDKRIVTICSGGCNILNYLTESPARIDAVDLNPAHVALSRLKLTALQHLPDYETYFRFFGHADERANTRAFSKYLLPHLDEPTRRYWTTWTPAHGRRINYFTKNIYRFGLLGRFIGSLHVLARVHGTNPRVLLAVRTPEEQRALFHATVGHLFDKKLVRTLCNLPVSLYGLGIPPAQYEALALSANGDVPSLLRERLERLACDFPIEENYFAWQAFGRGYDRHFRRAVPRYLRGEHYEPLRGLSDRVNIHHTSMTVWLADQPDRSLDGYVLLDAQDWMNERQLNELWTQIVRTAKPGARVIFRTAGTESPLPTALASDLLTPWDHDPEDCRALTQRDRASIYGGFHLYIRRD</sequence>
<dbReference type="PANTHER" id="PTHR47473">
    <property type="entry name" value="BTA1P"/>
    <property type="match status" value="1"/>
</dbReference>
<dbReference type="GO" id="GO:0016740">
    <property type="term" value="F:transferase activity"/>
    <property type="evidence" value="ECO:0007669"/>
    <property type="project" value="UniProtKB-KW"/>
</dbReference>
<dbReference type="EMBL" id="JACIGK010000008">
    <property type="protein sequence ID" value="MBB4265765.1"/>
    <property type="molecule type" value="Genomic_DNA"/>
</dbReference>
<gene>
    <name evidence="1" type="ORF">GGD89_001389</name>
</gene>
<dbReference type="PANTHER" id="PTHR47473:SF1">
    <property type="entry name" value="METHYLTRANSFERASE DOMAIN-CONTAINING PROTEIN"/>
    <property type="match status" value="1"/>
</dbReference>
<reference evidence="1 2" key="1">
    <citation type="submission" date="2020-08" db="EMBL/GenBank/DDBJ databases">
        <title>Genome sequencing of Purple Non-Sulfur Bacteria from various extreme environments.</title>
        <authorList>
            <person name="Mayer M."/>
        </authorList>
    </citation>
    <scope>NUCLEOTIDE SEQUENCE [LARGE SCALE GENOMIC DNA]</scope>
    <source>
        <strain evidence="1 2">JA131</strain>
    </source>
</reference>
<name>A0A7W6RC23_9PROT</name>